<proteinExistence type="predicted"/>
<dbReference type="Proteomes" id="UP000054485">
    <property type="component" value="Unassembled WGS sequence"/>
</dbReference>
<reference evidence="1 2" key="1">
    <citation type="submission" date="2014-04" db="EMBL/GenBank/DDBJ databases">
        <authorList>
            <consortium name="DOE Joint Genome Institute"/>
            <person name="Kuo A."/>
            <person name="Ruytinx J."/>
            <person name="Rineau F."/>
            <person name="Colpaert J."/>
            <person name="Kohler A."/>
            <person name="Nagy L.G."/>
            <person name="Floudas D."/>
            <person name="Copeland A."/>
            <person name="Barry K.W."/>
            <person name="Cichocki N."/>
            <person name="Veneault-Fourrey C."/>
            <person name="LaButti K."/>
            <person name="Lindquist E.A."/>
            <person name="Lipzen A."/>
            <person name="Lundell T."/>
            <person name="Morin E."/>
            <person name="Murat C."/>
            <person name="Sun H."/>
            <person name="Tunlid A."/>
            <person name="Henrissat B."/>
            <person name="Grigoriev I.V."/>
            <person name="Hibbett D.S."/>
            <person name="Martin F."/>
            <person name="Nordberg H.P."/>
            <person name="Cantor M.N."/>
            <person name="Hua S.X."/>
        </authorList>
    </citation>
    <scope>NUCLEOTIDE SEQUENCE [LARGE SCALE GENOMIC DNA]</scope>
    <source>
        <strain evidence="1 2">UH-Slu-Lm8-n1</strain>
    </source>
</reference>
<dbReference type="InParanoid" id="A0A0D0B3C8"/>
<gene>
    <name evidence="1" type="ORF">CY34DRAFT_627607</name>
</gene>
<sequence>MGICRGTTVSAGFRAVVDSVPYKRLRSQRTQVELFCPHNAHLDLCRTLLKVGVGGRTYSGPRRVLPVDTIVDTSESTLLLYRPTLSDNEDPRS</sequence>
<accession>A0A0D0B3C8</accession>
<dbReference type="EMBL" id="KN835137">
    <property type="protein sequence ID" value="KIK48516.1"/>
    <property type="molecule type" value="Genomic_DNA"/>
</dbReference>
<protein>
    <submittedName>
        <fullName evidence="1">Uncharacterized protein</fullName>
    </submittedName>
</protein>
<dbReference type="HOGENOM" id="CLU_2401144_0_0_1"/>
<evidence type="ECO:0000313" key="2">
    <source>
        <dbReference type="Proteomes" id="UP000054485"/>
    </source>
</evidence>
<name>A0A0D0B3C8_9AGAM</name>
<reference evidence="2" key="2">
    <citation type="submission" date="2015-01" db="EMBL/GenBank/DDBJ databases">
        <title>Evolutionary Origins and Diversification of the Mycorrhizal Mutualists.</title>
        <authorList>
            <consortium name="DOE Joint Genome Institute"/>
            <consortium name="Mycorrhizal Genomics Consortium"/>
            <person name="Kohler A."/>
            <person name="Kuo A."/>
            <person name="Nagy L.G."/>
            <person name="Floudas D."/>
            <person name="Copeland A."/>
            <person name="Barry K.W."/>
            <person name="Cichocki N."/>
            <person name="Veneault-Fourrey C."/>
            <person name="LaButti K."/>
            <person name="Lindquist E.A."/>
            <person name="Lipzen A."/>
            <person name="Lundell T."/>
            <person name="Morin E."/>
            <person name="Murat C."/>
            <person name="Riley R."/>
            <person name="Ohm R."/>
            <person name="Sun H."/>
            <person name="Tunlid A."/>
            <person name="Henrissat B."/>
            <person name="Grigoriev I.V."/>
            <person name="Hibbett D.S."/>
            <person name="Martin F."/>
        </authorList>
    </citation>
    <scope>NUCLEOTIDE SEQUENCE [LARGE SCALE GENOMIC DNA]</scope>
    <source>
        <strain evidence="2">UH-Slu-Lm8-n1</strain>
    </source>
</reference>
<organism evidence="1 2">
    <name type="scientific">Suillus luteus UH-Slu-Lm8-n1</name>
    <dbReference type="NCBI Taxonomy" id="930992"/>
    <lineage>
        <taxon>Eukaryota</taxon>
        <taxon>Fungi</taxon>
        <taxon>Dikarya</taxon>
        <taxon>Basidiomycota</taxon>
        <taxon>Agaricomycotina</taxon>
        <taxon>Agaricomycetes</taxon>
        <taxon>Agaricomycetidae</taxon>
        <taxon>Boletales</taxon>
        <taxon>Suillineae</taxon>
        <taxon>Suillaceae</taxon>
        <taxon>Suillus</taxon>
    </lineage>
</organism>
<keyword evidence="2" id="KW-1185">Reference proteome</keyword>
<dbReference type="AlphaFoldDB" id="A0A0D0B3C8"/>
<evidence type="ECO:0000313" key="1">
    <source>
        <dbReference type="EMBL" id="KIK48516.1"/>
    </source>
</evidence>